<gene>
    <name evidence="3" type="ORF">C6Y28_10560</name>
</gene>
<dbReference type="Proteomes" id="UP000238358">
    <property type="component" value="Chromosome"/>
</dbReference>
<keyword evidence="1" id="KW-0175">Coiled coil</keyword>
<dbReference type="InterPro" id="IPR011335">
    <property type="entry name" value="Restrct_endonuc-II-like"/>
</dbReference>
<dbReference type="InterPro" id="IPR011856">
    <property type="entry name" value="tRNA_endonuc-like_dom_sf"/>
</dbReference>
<dbReference type="Pfam" id="PF04471">
    <property type="entry name" value="Mrr_cat"/>
    <property type="match status" value="1"/>
</dbReference>
<evidence type="ECO:0000313" key="3">
    <source>
        <dbReference type="EMBL" id="AVO28032.1"/>
    </source>
</evidence>
<dbReference type="GO" id="GO:0004519">
    <property type="term" value="F:endonuclease activity"/>
    <property type="evidence" value="ECO:0007669"/>
    <property type="project" value="InterPro"/>
</dbReference>
<evidence type="ECO:0000313" key="4">
    <source>
        <dbReference type="Proteomes" id="UP000238358"/>
    </source>
</evidence>
<feature type="domain" description="Restriction endonuclease type IV Mrr" evidence="2">
    <location>
        <begin position="227"/>
        <end position="298"/>
    </location>
</feature>
<organism evidence="3 4">
    <name type="scientific">Megasphaera elsdenii</name>
    <dbReference type="NCBI Taxonomy" id="907"/>
    <lineage>
        <taxon>Bacteria</taxon>
        <taxon>Bacillati</taxon>
        <taxon>Bacillota</taxon>
        <taxon>Negativicutes</taxon>
        <taxon>Veillonellales</taxon>
        <taxon>Veillonellaceae</taxon>
        <taxon>Megasphaera</taxon>
    </lineage>
</organism>
<protein>
    <recommendedName>
        <fullName evidence="2">Restriction endonuclease type IV Mrr domain-containing protein</fullName>
    </recommendedName>
</protein>
<dbReference type="Gene3D" id="3.40.1350.10">
    <property type="match status" value="1"/>
</dbReference>
<dbReference type="SUPFAM" id="SSF52980">
    <property type="entry name" value="Restriction endonuclease-like"/>
    <property type="match status" value="1"/>
</dbReference>
<dbReference type="GO" id="GO:0003677">
    <property type="term" value="F:DNA binding"/>
    <property type="evidence" value="ECO:0007669"/>
    <property type="project" value="InterPro"/>
</dbReference>
<accession>A0A2S0M9B7</accession>
<dbReference type="InterPro" id="IPR007560">
    <property type="entry name" value="Restrct_endonuc_IV_Mrr"/>
</dbReference>
<reference evidence="3 4" key="1">
    <citation type="journal article" date="2018" name="Genome Announc.">
        <title>Complete genomes of two Megasphaera elsdenii strains, NCIMB 702410 and ATCC 25940.</title>
        <authorList>
            <person name="Hatmaker E.A."/>
            <person name="O'Dell K."/>
            <person name="Riley L.A."/>
            <person name="Klingeman D.M."/>
            <person name="Guss A.M."/>
        </authorList>
    </citation>
    <scope>NUCLEOTIDE SEQUENCE [LARGE SCALE GENOMIC DNA]</scope>
    <source>
        <strain evidence="3 4">NCIMB702410</strain>
    </source>
</reference>
<sequence>MFIPIWVILCFFLIVIYMMHQRGKEIDRLNNTIFNKKSELSKQERRLSEKAANLESYVNIKINSLVAERAEIVNERKKWEQEKGLIINLENSSISKFPFIAGVLADYRTARDSSLAWQLEHKKRPALKAAEVIQKVKREKREILQEAYAYKWELSYLKSLLPWLDELSNDIIISSDQSYNQVDSKVDDEAIRWLSPEEYNKLPDVEKYQRALDRYMKRPKKSSWEAGQEYERYIGYLYESDGFHVTYFGASEGLHDLGRDLICKKEGSIHIVQCKRWSTKKQIHEKHINQLFGTTVMYYLSEISETHTADGFYQALNDKKIVPVFASTTGYSETALKFAKSLGVICKTKPMGPYPVIKCNINQSTREHIYHLPFDQQYDHCIISKEQGEFYALTVQEAEDAGFRRAKRWHGPSSHTKK</sequence>
<evidence type="ECO:0000256" key="1">
    <source>
        <dbReference type="SAM" id="Coils"/>
    </source>
</evidence>
<feature type="coiled-coil region" evidence="1">
    <location>
        <begin position="26"/>
        <end position="82"/>
    </location>
</feature>
<dbReference type="AlphaFoldDB" id="A0A2S0M9B7"/>
<dbReference type="EMBL" id="CP027569">
    <property type="protein sequence ID" value="AVO28032.1"/>
    <property type="molecule type" value="Genomic_DNA"/>
</dbReference>
<name>A0A2S0M9B7_MEGEL</name>
<evidence type="ECO:0000259" key="2">
    <source>
        <dbReference type="Pfam" id="PF04471"/>
    </source>
</evidence>
<proteinExistence type="predicted"/>
<dbReference type="GO" id="GO:0009307">
    <property type="term" value="P:DNA restriction-modification system"/>
    <property type="evidence" value="ECO:0007669"/>
    <property type="project" value="InterPro"/>
</dbReference>